<dbReference type="AlphaFoldDB" id="A0A835TGU6"/>
<organism evidence="2 3">
    <name type="scientific">Chlamydomonas schloesseri</name>
    <dbReference type="NCBI Taxonomy" id="2026947"/>
    <lineage>
        <taxon>Eukaryota</taxon>
        <taxon>Viridiplantae</taxon>
        <taxon>Chlorophyta</taxon>
        <taxon>core chlorophytes</taxon>
        <taxon>Chlorophyceae</taxon>
        <taxon>CS clade</taxon>
        <taxon>Chlamydomonadales</taxon>
        <taxon>Chlamydomonadaceae</taxon>
        <taxon>Chlamydomonas</taxon>
    </lineage>
</organism>
<keyword evidence="3" id="KW-1185">Reference proteome</keyword>
<evidence type="ECO:0000256" key="1">
    <source>
        <dbReference type="SAM" id="MobiDB-lite"/>
    </source>
</evidence>
<dbReference type="EMBL" id="JAEHOD010000031">
    <property type="protein sequence ID" value="KAG2443283.1"/>
    <property type="molecule type" value="Genomic_DNA"/>
</dbReference>
<proteinExistence type="predicted"/>
<evidence type="ECO:0000313" key="3">
    <source>
        <dbReference type="Proteomes" id="UP000613740"/>
    </source>
</evidence>
<sequence length="683" mass="71096">MHLAAQLVEADKAAADDKAAVVAAAAAAELTAAVPGAAAEAQALVPTAAMWLLDSHMQRQKSRRRGAIAAGVGQGGGGDNGDMLAVLGAATRRQLQDPVAASVAAELCGQRHVAAAVDAAMRPLLHNGRGDALQTLEWLLELAAPPPPSQPQRPLCRGYADRLVGAARYLAARLARQCVTNNQIAAAAAGHLGAMLIKACNQKDKGTAAVALGLATHGPLMRALAARAPGDVRTAVYKACLHCHELVVLAMLGHDLEGLGNVLEEEVLAWMDSRPERGAPEPHRVTAIRMLVPVVVERLLVALAEANTKSAATGSGLAPPPPTPQTGPKQPPRLARLLLTASRYRHGMALQELVGFKPFMEVALAQMAEVDDARLALDVASLCRHANVQVGEVLLLGCRPFLDITLERVPAAVGDALRWACARSHVEWVGSTQDGVYSSVTVPASRLPPHRGYPAIVAGLMQTVATRAPTHLGKALQGAAEAGQDELVAALLADESYMAAAVAHDACGLGRALLGIASQQALYGSRDTCVVAILGHDRCMRAVLADAGGQRNIHEAFVLACRAGWGPAVAAMLGRNDLMAHMAANAPEALAQGLARACAQSRTAPIVKMLLDSEAFVDGVTGDAQALPQLADALRAAHALPVSKGWQGRRETVVDLLRGNICVVAALQAWPELPADVAAIMDQ</sequence>
<dbReference type="Proteomes" id="UP000613740">
    <property type="component" value="Unassembled WGS sequence"/>
</dbReference>
<reference evidence="2" key="1">
    <citation type="journal article" date="2020" name="bioRxiv">
        <title>Comparative genomics of Chlamydomonas.</title>
        <authorList>
            <person name="Craig R.J."/>
            <person name="Hasan A.R."/>
            <person name="Ness R.W."/>
            <person name="Keightley P.D."/>
        </authorList>
    </citation>
    <scope>NUCLEOTIDE SEQUENCE</scope>
    <source>
        <strain evidence="2">CCAP 11/173</strain>
    </source>
</reference>
<feature type="region of interest" description="Disordered" evidence="1">
    <location>
        <begin position="311"/>
        <end position="332"/>
    </location>
</feature>
<evidence type="ECO:0000313" key="2">
    <source>
        <dbReference type="EMBL" id="KAG2443283.1"/>
    </source>
</evidence>
<name>A0A835TGU6_9CHLO</name>
<accession>A0A835TGU6</accession>
<comment type="caution">
    <text evidence="2">The sequence shown here is derived from an EMBL/GenBank/DDBJ whole genome shotgun (WGS) entry which is preliminary data.</text>
</comment>
<protein>
    <submittedName>
        <fullName evidence="2">Uncharacterized protein</fullName>
    </submittedName>
</protein>
<feature type="compositionally biased region" description="Pro residues" evidence="1">
    <location>
        <begin position="318"/>
        <end position="331"/>
    </location>
</feature>
<gene>
    <name evidence="2" type="ORF">HYH02_009353</name>
</gene>